<dbReference type="Gene3D" id="3.30.40.10">
    <property type="entry name" value="Zinc/RING finger domain, C3HC4 (zinc finger)"/>
    <property type="match status" value="1"/>
</dbReference>
<evidence type="ECO:0000256" key="10">
    <source>
        <dbReference type="SAM" id="MobiDB-lite"/>
    </source>
</evidence>
<dbReference type="PANTHER" id="PTHR46539:SF1">
    <property type="entry name" value="E3 UBIQUITIN-PROTEIN LIGASE ATL42"/>
    <property type="match status" value="1"/>
</dbReference>
<dbReference type="GO" id="GO:0016020">
    <property type="term" value="C:membrane"/>
    <property type="evidence" value="ECO:0007669"/>
    <property type="project" value="UniProtKB-SubCell"/>
</dbReference>
<dbReference type="Pfam" id="PF13639">
    <property type="entry name" value="zf-RING_2"/>
    <property type="match status" value="1"/>
</dbReference>
<gene>
    <name evidence="13" type="ORF">TSUD_57320</name>
</gene>
<keyword evidence="2 11" id="KW-0812">Transmembrane</keyword>
<feature type="region of interest" description="Disordered" evidence="10">
    <location>
        <begin position="22"/>
        <end position="45"/>
    </location>
</feature>
<dbReference type="OrthoDB" id="1730639at2759"/>
<comment type="subcellular location">
    <subcellularLocation>
        <location evidence="1">Membrane</location>
    </subcellularLocation>
</comment>
<dbReference type="AlphaFoldDB" id="A0A2Z6MZW1"/>
<dbReference type="SUPFAM" id="SSF57850">
    <property type="entry name" value="RING/U-box"/>
    <property type="match status" value="1"/>
</dbReference>
<dbReference type="Proteomes" id="UP000242715">
    <property type="component" value="Unassembled WGS sequence"/>
</dbReference>
<sequence>MGLYNRRLLLLHEDLPISKSTSISPFPQIQPNGSSPSISITPSSSPSKTFTPHLQLQLPFHPIFSSNIAYTFLLLFSTLFFIFFILLSIRELSNRRRRGIPPLKGLDLATVKSLPVCEYKEDVKQPDCVICLEEFGECDAVKMIPFCKHVFHPECIDTWLSKHVTCPICRCVIMNEHVGIRSTVENEG</sequence>
<evidence type="ECO:0000256" key="4">
    <source>
        <dbReference type="ARBA" id="ARBA00022771"/>
    </source>
</evidence>
<evidence type="ECO:0000256" key="8">
    <source>
        <dbReference type="ARBA" id="ARBA00024209"/>
    </source>
</evidence>
<dbReference type="PANTHER" id="PTHR46539">
    <property type="entry name" value="E3 UBIQUITIN-PROTEIN LIGASE ATL42"/>
    <property type="match status" value="1"/>
</dbReference>
<keyword evidence="4 9" id="KW-0863">Zinc-finger</keyword>
<evidence type="ECO:0000256" key="7">
    <source>
        <dbReference type="ARBA" id="ARBA00023136"/>
    </source>
</evidence>
<reference evidence="14" key="1">
    <citation type="journal article" date="2017" name="Front. Plant Sci.">
        <title>Climate Clever Clovers: New Paradigm to Reduce the Environmental Footprint of Ruminants by Breeding Low Methanogenic Forages Utilizing Haplotype Variation.</title>
        <authorList>
            <person name="Kaur P."/>
            <person name="Appels R."/>
            <person name="Bayer P.E."/>
            <person name="Keeble-Gagnere G."/>
            <person name="Wang J."/>
            <person name="Hirakawa H."/>
            <person name="Shirasawa K."/>
            <person name="Vercoe P."/>
            <person name="Stefanova K."/>
            <person name="Durmic Z."/>
            <person name="Nichols P."/>
            <person name="Revell C."/>
            <person name="Isobe S.N."/>
            <person name="Edwards D."/>
            <person name="Erskine W."/>
        </authorList>
    </citation>
    <scope>NUCLEOTIDE SEQUENCE [LARGE SCALE GENOMIC DNA]</scope>
    <source>
        <strain evidence="14">cv. Daliak</strain>
    </source>
</reference>
<organism evidence="13 14">
    <name type="scientific">Trifolium subterraneum</name>
    <name type="common">Subterranean clover</name>
    <dbReference type="NCBI Taxonomy" id="3900"/>
    <lineage>
        <taxon>Eukaryota</taxon>
        <taxon>Viridiplantae</taxon>
        <taxon>Streptophyta</taxon>
        <taxon>Embryophyta</taxon>
        <taxon>Tracheophyta</taxon>
        <taxon>Spermatophyta</taxon>
        <taxon>Magnoliopsida</taxon>
        <taxon>eudicotyledons</taxon>
        <taxon>Gunneridae</taxon>
        <taxon>Pentapetalae</taxon>
        <taxon>rosids</taxon>
        <taxon>fabids</taxon>
        <taxon>Fabales</taxon>
        <taxon>Fabaceae</taxon>
        <taxon>Papilionoideae</taxon>
        <taxon>50 kb inversion clade</taxon>
        <taxon>NPAAA clade</taxon>
        <taxon>Hologalegina</taxon>
        <taxon>IRL clade</taxon>
        <taxon>Trifolieae</taxon>
        <taxon>Trifolium</taxon>
    </lineage>
</organism>
<evidence type="ECO:0000256" key="1">
    <source>
        <dbReference type="ARBA" id="ARBA00004370"/>
    </source>
</evidence>
<dbReference type="PROSITE" id="PS50089">
    <property type="entry name" value="ZF_RING_2"/>
    <property type="match status" value="1"/>
</dbReference>
<accession>A0A2Z6MZW1</accession>
<dbReference type="SMART" id="SM00184">
    <property type="entry name" value="RING"/>
    <property type="match status" value="1"/>
</dbReference>
<feature type="domain" description="RING-type" evidence="12">
    <location>
        <begin position="128"/>
        <end position="170"/>
    </location>
</feature>
<evidence type="ECO:0000313" key="13">
    <source>
        <dbReference type="EMBL" id="GAU35383.1"/>
    </source>
</evidence>
<keyword evidence="6 11" id="KW-1133">Transmembrane helix</keyword>
<protein>
    <recommendedName>
        <fullName evidence="12">RING-type domain-containing protein</fullName>
    </recommendedName>
</protein>
<keyword evidence="5" id="KW-0862">Zinc</keyword>
<dbReference type="InterPro" id="IPR001841">
    <property type="entry name" value="Znf_RING"/>
</dbReference>
<dbReference type="InterPro" id="IPR013083">
    <property type="entry name" value="Znf_RING/FYVE/PHD"/>
</dbReference>
<evidence type="ECO:0000256" key="9">
    <source>
        <dbReference type="PROSITE-ProRule" id="PRU00175"/>
    </source>
</evidence>
<evidence type="ECO:0000313" key="14">
    <source>
        <dbReference type="Proteomes" id="UP000242715"/>
    </source>
</evidence>
<keyword evidence="14" id="KW-1185">Reference proteome</keyword>
<name>A0A2Z6MZW1_TRISU</name>
<proteinExistence type="inferred from homology"/>
<evidence type="ECO:0000256" key="2">
    <source>
        <dbReference type="ARBA" id="ARBA00022692"/>
    </source>
</evidence>
<evidence type="ECO:0000256" key="3">
    <source>
        <dbReference type="ARBA" id="ARBA00022723"/>
    </source>
</evidence>
<dbReference type="EMBL" id="DF973588">
    <property type="protein sequence ID" value="GAU35383.1"/>
    <property type="molecule type" value="Genomic_DNA"/>
</dbReference>
<evidence type="ECO:0000256" key="5">
    <source>
        <dbReference type="ARBA" id="ARBA00022833"/>
    </source>
</evidence>
<keyword evidence="7 11" id="KW-0472">Membrane</keyword>
<feature type="compositionally biased region" description="Polar residues" evidence="10">
    <location>
        <begin position="22"/>
        <end position="33"/>
    </location>
</feature>
<dbReference type="GO" id="GO:0008270">
    <property type="term" value="F:zinc ion binding"/>
    <property type="evidence" value="ECO:0007669"/>
    <property type="project" value="UniProtKB-KW"/>
</dbReference>
<feature type="transmembrane region" description="Helical" evidence="11">
    <location>
        <begin position="68"/>
        <end position="89"/>
    </location>
</feature>
<evidence type="ECO:0000259" key="12">
    <source>
        <dbReference type="PROSITE" id="PS50089"/>
    </source>
</evidence>
<comment type="similarity">
    <text evidence="8">Belongs to the RING-type zinc finger family. ATL subfamily.</text>
</comment>
<feature type="compositionally biased region" description="Low complexity" evidence="10">
    <location>
        <begin position="34"/>
        <end position="45"/>
    </location>
</feature>
<keyword evidence="3" id="KW-0479">Metal-binding</keyword>
<evidence type="ECO:0000256" key="11">
    <source>
        <dbReference type="SAM" id="Phobius"/>
    </source>
</evidence>
<evidence type="ECO:0000256" key="6">
    <source>
        <dbReference type="ARBA" id="ARBA00022989"/>
    </source>
</evidence>